<evidence type="ECO:0000313" key="2">
    <source>
        <dbReference type="Proteomes" id="UP000241986"/>
    </source>
</evidence>
<dbReference type="EMBL" id="PZKL01000045">
    <property type="protein sequence ID" value="PTH79041.1"/>
    <property type="molecule type" value="Genomic_DNA"/>
</dbReference>
<evidence type="ECO:0000313" key="1">
    <source>
        <dbReference type="EMBL" id="PTH79041.1"/>
    </source>
</evidence>
<reference evidence="1 2" key="1">
    <citation type="submission" date="2018-03" db="EMBL/GenBank/DDBJ databases">
        <title>Aeromonas veronii whole genome sequencing and analysis.</title>
        <authorList>
            <person name="Xie H."/>
            <person name="Liu T."/>
            <person name="Wang K."/>
        </authorList>
    </citation>
    <scope>NUCLEOTIDE SEQUENCE [LARGE SCALE GENOMIC DNA]</scope>
    <source>
        <strain evidence="1 2">XH.VA.1</strain>
    </source>
</reference>
<protein>
    <submittedName>
        <fullName evidence="1">Uncharacterized protein</fullName>
    </submittedName>
</protein>
<organism evidence="1 2">
    <name type="scientific">Aeromonas veronii</name>
    <dbReference type="NCBI Taxonomy" id="654"/>
    <lineage>
        <taxon>Bacteria</taxon>
        <taxon>Pseudomonadati</taxon>
        <taxon>Pseudomonadota</taxon>
        <taxon>Gammaproteobacteria</taxon>
        <taxon>Aeromonadales</taxon>
        <taxon>Aeromonadaceae</taxon>
        <taxon>Aeromonas</taxon>
    </lineage>
</organism>
<accession>A0A2T4MWS5</accession>
<dbReference type="Proteomes" id="UP000241986">
    <property type="component" value="Unassembled WGS sequence"/>
</dbReference>
<dbReference type="AlphaFoldDB" id="A0A2T4MWS5"/>
<gene>
    <name evidence="1" type="ORF">DAA48_21630</name>
</gene>
<name>A0A2T4MWS5_AERVE</name>
<proteinExistence type="predicted"/>
<sequence length="104" mass="11543">MKGNKMDIKALIEKMLLAGFKETTYQGQSDHFITKKTTIGEMPGLAEQMADDLDVDEGSEVFVELILSTNKIQVFIPDAQYVENDIEPFSENGKEVLTMAGVVL</sequence>
<comment type="caution">
    <text evidence="1">The sequence shown here is derived from an EMBL/GenBank/DDBJ whole genome shotgun (WGS) entry which is preliminary data.</text>
</comment>